<evidence type="ECO:0000313" key="2">
    <source>
        <dbReference type="EMBL" id="AXC34288.1"/>
    </source>
</evidence>
<sequence>MPAYDVTTSFEMTDGRILECTYVLSVTPARLWGAPENCYPEESEASEGVFTIDGEEVDYDNLPKGLAVIADKLEQAGPGEFGYNESLREPDYEPDFYDYD</sequence>
<evidence type="ECO:0000256" key="1">
    <source>
        <dbReference type="SAM" id="MobiDB-lite"/>
    </source>
</evidence>
<reference evidence="3" key="1">
    <citation type="submission" date="2018-05" db="EMBL/GenBank/DDBJ databases">
        <title>Exploring Bacteriophages for Innovative Applications.</title>
        <authorList>
            <person name="Olsen N.S."/>
            <person name="Kot W."/>
            <person name="Hansen L.H."/>
        </authorList>
    </citation>
    <scope>NUCLEOTIDE SEQUENCE [LARGE SCALE GENOMIC DNA]</scope>
</reference>
<dbReference type="RefSeq" id="YP_010731759.1">
    <property type="nucleotide sequence ID" value="NC_072811.1"/>
</dbReference>
<evidence type="ECO:0000313" key="3">
    <source>
        <dbReference type="Proteomes" id="UP000252726"/>
    </source>
</evidence>
<protein>
    <submittedName>
        <fullName evidence="2">Uncharacterized protein</fullName>
    </submittedName>
</protein>
<feature type="region of interest" description="Disordered" evidence="1">
    <location>
        <begin position="80"/>
        <end position="100"/>
    </location>
</feature>
<dbReference type="Proteomes" id="UP000252726">
    <property type="component" value="Segment"/>
</dbReference>
<dbReference type="GeneID" id="79513880"/>
<dbReference type="EMBL" id="MH362766">
    <property type="protein sequence ID" value="AXC34288.1"/>
    <property type="molecule type" value="Genomic_DNA"/>
</dbReference>
<organism evidence="2 3">
    <name type="scientific">Escherichia phage Halfdan</name>
    <dbReference type="NCBI Taxonomy" id="2234092"/>
    <lineage>
        <taxon>Viruses</taxon>
        <taxon>Duplodnaviria</taxon>
        <taxon>Heunggongvirae</taxon>
        <taxon>Uroviricota</taxon>
        <taxon>Caudoviricetes</taxon>
        <taxon>Halfdanvirus</taxon>
        <taxon>Halfdanvirus halfdan</taxon>
    </lineage>
</organism>
<dbReference type="KEGG" id="vg:79513880"/>
<proteinExistence type="predicted"/>
<keyword evidence="3" id="KW-1185">Reference proteome</keyword>
<accession>A0A2Z5H546</accession>
<name>A0A2Z5H546_9CAUD</name>